<evidence type="ECO:0000313" key="1">
    <source>
        <dbReference type="EMBL" id="HHP67941.1"/>
    </source>
</evidence>
<accession>A0A7J3XZC2</accession>
<sequence>MWFEYDKQNDILYINFGESAEEADEEFLSENGEIAFRIKDGRVVSIMIIGFSSKAGITVI</sequence>
<comment type="caution">
    <text evidence="1">The sequence shown here is derived from an EMBL/GenBank/DDBJ whole genome shotgun (WGS) entry which is preliminary data.</text>
</comment>
<dbReference type="AlphaFoldDB" id="A0A7J3XZC2"/>
<dbReference type="Pfam" id="PF10049">
    <property type="entry name" value="DUF2283"/>
    <property type="match status" value="1"/>
</dbReference>
<dbReference type="InterPro" id="IPR019270">
    <property type="entry name" value="DUF2283"/>
</dbReference>
<dbReference type="EMBL" id="DRYK01000055">
    <property type="protein sequence ID" value="HHP67941.1"/>
    <property type="molecule type" value="Genomic_DNA"/>
</dbReference>
<name>A0A7J3XZC2_9CREN</name>
<protein>
    <submittedName>
        <fullName evidence="1">DUF2283 domain-containing protein</fullName>
    </submittedName>
</protein>
<reference evidence="1" key="1">
    <citation type="journal article" date="2020" name="mSystems">
        <title>Genome- and Community-Level Interaction Insights into Carbon Utilization and Element Cycling Functions of Hydrothermarchaeota in Hydrothermal Sediment.</title>
        <authorList>
            <person name="Zhou Z."/>
            <person name="Liu Y."/>
            <person name="Xu W."/>
            <person name="Pan J."/>
            <person name="Luo Z.H."/>
            <person name="Li M."/>
        </authorList>
    </citation>
    <scope>NUCLEOTIDE SEQUENCE [LARGE SCALE GENOMIC DNA]</scope>
    <source>
        <strain evidence="1">SpSt-110</strain>
    </source>
</reference>
<organism evidence="1">
    <name type="scientific">Thermogladius calderae</name>
    <dbReference type="NCBI Taxonomy" id="1200300"/>
    <lineage>
        <taxon>Archaea</taxon>
        <taxon>Thermoproteota</taxon>
        <taxon>Thermoprotei</taxon>
        <taxon>Desulfurococcales</taxon>
        <taxon>Desulfurococcaceae</taxon>
        <taxon>Thermogladius</taxon>
    </lineage>
</organism>
<gene>
    <name evidence="1" type="ORF">ENM60_04030</name>
</gene>
<proteinExistence type="predicted"/>